<dbReference type="SUPFAM" id="SSF47226">
    <property type="entry name" value="Histidine-containing phosphotransfer domain, HPT domain"/>
    <property type="match status" value="1"/>
</dbReference>
<dbReference type="SMART" id="SM00073">
    <property type="entry name" value="HPT"/>
    <property type="match status" value="1"/>
</dbReference>
<dbReference type="Gene3D" id="3.30.565.10">
    <property type="entry name" value="Histidine kinase-like ATPase, C-terminal domain"/>
    <property type="match status" value="1"/>
</dbReference>
<keyword evidence="3 8" id="KW-0597">Phosphoprotein</keyword>
<evidence type="ECO:0000256" key="8">
    <source>
        <dbReference type="PROSITE-ProRule" id="PRU00110"/>
    </source>
</evidence>
<dbReference type="PROSITE" id="PS50894">
    <property type="entry name" value="HPT"/>
    <property type="match status" value="1"/>
</dbReference>
<dbReference type="GO" id="GO:0004673">
    <property type="term" value="F:protein histidine kinase activity"/>
    <property type="evidence" value="ECO:0007669"/>
    <property type="project" value="UniProtKB-EC"/>
</dbReference>
<feature type="domain" description="HPt" evidence="10">
    <location>
        <begin position="1"/>
        <end position="103"/>
    </location>
</feature>
<keyword evidence="5" id="KW-0547">Nucleotide-binding</keyword>
<dbReference type="GO" id="GO:0000160">
    <property type="term" value="P:phosphorelay signal transduction system"/>
    <property type="evidence" value="ECO:0007669"/>
    <property type="project" value="InterPro"/>
</dbReference>
<dbReference type="Proteomes" id="UP000177817">
    <property type="component" value="Unassembled WGS sequence"/>
</dbReference>
<evidence type="ECO:0000259" key="9">
    <source>
        <dbReference type="PROSITE" id="PS50109"/>
    </source>
</evidence>
<dbReference type="EC" id="2.7.13.3" evidence="2"/>
<dbReference type="PANTHER" id="PTHR43395:SF10">
    <property type="entry name" value="CHEMOTAXIS PROTEIN CHEA"/>
    <property type="match status" value="1"/>
</dbReference>
<organism evidence="11 12">
    <name type="scientific">Candidatus Komeilibacteria bacterium RIFCSPHIGHO2_01_FULL_52_14</name>
    <dbReference type="NCBI Taxonomy" id="1798549"/>
    <lineage>
        <taxon>Bacteria</taxon>
        <taxon>Candidatus Komeiliibacteriota</taxon>
    </lineage>
</organism>
<dbReference type="InterPro" id="IPR005467">
    <property type="entry name" value="His_kinase_dom"/>
</dbReference>
<reference evidence="11 12" key="1">
    <citation type="journal article" date="2016" name="Nat. Commun.">
        <title>Thousands of microbial genomes shed light on interconnected biogeochemical processes in an aquifer system.</title>
        <authorList>
            <person name="Anantharaman K."/>
            <person name="Brown C.T."/>
            <person name="Hug L.A."/>
            <person name="Sharon I."/>
            <person name="Castelle C.J."/>
            <person name="Probst A.J."/>
            <person name="Thomas B.C."/>
            <person name="Singh A."/>
            <person name="Wilkins M.J."/>
            <person name="Karaoz U."/>
            <person name="Brodie E.L."/>
            <person name="Williams K.H."/>
            <person name="Hubbard S.S."/>
            <person name="Banfield J.F."/>
        </authorList>
    </citation>
    <scope>NUCLEOTIDE SEQUENCE [LARGE SCALE GENOMIC DNA]</scope>
</reference>
<keyword evidence="4" id="KW-0808">Transferase</keyword>
<dbReference type="InterPro" id="IPR008207">
    <property type="entry name" value="Sig_transdc_His_kin_Hpt_dom"/>
</dbReference>
<dbReference type="PROSITE" id="PS50109">
    <property type="entry name" value="HIS_KIN"/>
    <property type="match status" value="1"/>
</dbReference>
<proteinExistence type="predicted"/>
<dbReference type="EMBL" id="MHKK01000027">
    <property type="protein sequence ID" value="OGY89653.1"/>
    <property type="molecule type" value="Genomic_DNA"/>
</dbReference>
<feature type="domain" description="Histidine kinase" evidence="9">
    <location>
        <begin position="138"/>
        <end position="388"/>
    </location>
</feature>
<accession>A0A1G2BKA1</accession>
<comment type="caution">
    <text evidence="11">The sequence shown here is derived from an EMBL/GenBank/DDBJ whole genome shotgun (WGS) entry which is preliminary data.</text>
</comment>
<evidence type="ECO:0000259" key="10">
    <source>
        <dbReference type="PROSITE" id="PS50894"/>
    </source>
</evidence>
<comment type="catalytic activity">
    <reaction evidence="1">
        <text>ATP + protein L-histidine = ADP + protein N-phospho-L-histidine.</text>
        <dbReference type="EC" id="2.7.13.3"/>
    </reaction>
</comment>
<dbReference type="SUPFAM" id="SSF55874">
    <property type="entry name" value="ATPase domain of HSP90 chaperone/DNA topoisomerase II/histidine kinase"/>
    <property type="match status" value="1"/>
</dbReference>
<dbReference type="SUPFAM" id="SSF50341">
    <property type="entry name" value="CheW-like"/>
    <property type="match status" value="1"/>
</dbReference>
<gene>
    <name evidence="11" type="ORF">A2677_01460</name>
</gene>
<evidence type="ECO:0000256" key="2">
    <source>
        <dbReference type="ARBA" id="ARBA00012438"/>
    </source>
</evidence>
<evidence type="ECO:0000256" key="5">
    <source>
        <dbReference type="ARBA" id="ARBA00022741"/>
    </source>
</evidence>
<dbReference type="InterPro" id="IPR004358">
    <property type="entry name" value="Sig_transdc_His_kin-like_C"/>
</dbReference>
<dbReference type="Pfam" id="PF01627">
    <property type="entry name" value="Hpt"/>
    <property type="match status" value="1"/>
</dbReference>
<evidence type="ECO:0000256" key="3">
    <source>
        <dbReference type="ARBA" id="ARBA00022553"/>
    </source>
</evidence>
<dbReference type="PRINTS" id="PR00344">
    <property type="entry name" value="BCTRLSENSOR"/>
</dbReference>
<dbReference type="InterPro" id="IPR036641">
    <property type="entry name" value="HPT_dom_sf"/>
</dbReference>
<evidence type="ECO:0000256" key="7">
    <source>
        <dbReference type="ARBA" id="ARBA00035100"/>
    </source>
</evidence>
<protein>
    <recommendedName>
        <fullName evidence="2">histidine kinase</fullName>
        <ecNumber evidence="2">2.7.13.3</ecNumber>
    </recommendedName>
</protein>
<dbReference type="Pfam" id="PF02518">
    <property type="entry name" value="HATPase_c"/>
    <property type="match status" value="1"/>
</dbReference>
<evidence type="ECO:0000256" key="4">
    <source>
        <dbReference type="ARBA" id="ARBA00022679"/>
    </source>
</evidence>
<comment type="function">
    <text evidence="7">Involved in the transmission of sensory signals from the chemoreceptors to the flagellar motors. CheA is autophosphorylated; it can transfer its phosphate group to either CheB or CheY.</text>
</comment>
<evidence type="ECO:0000256" key="1">
    <source>
        <dbReference type="ARBA" id="ARBA00000085"/>
    </source>
</evidence>
<dbReference type="Pfam" id="PF01584">
    <property type="entry name" value="CheW"/>
    <property type="match status" value="1"/>
</dbReference>
<dbReference type="InterPro" id="IPR051315">
    <property type="entry name" value="Bact_Chemotaxis_CheA"/>
</dbReference>
<dbReference type="SMART" id="SM00387">
    <property type="entry name" value="HATPase_c"/>
    <property type="match status" value="1"/>
</dbReference>
<evidence type="ECO:0000313" key="11">
    <source>
        <dbReference type="EMBL" id="OGY89653.1"/>
    </source>
</evidence>
<evidence type="ECO:0000256" key="6">
    <source>
        <dbReference type="ARBA" id="ARBA00022777"/>
    </source>
</evidence>
<dbReference type="InterPro" id="IPR036061">
    <property type="entry name" value="CheW-like_dom_sf"/>
</dbReference>
<dbReference type="Gene3D" id="1.20.120.160">
    <property type="entry name" value="HPT domain"/>
    <property type="match status" value="1"/>
</dbReference>
<dbReference type="PANTHER" id="PTHR43395">
    <property type="entry name" value="SENSOR HISTIDINE KINASE CHEA"/>
    <property type="match status" value="1"/>
</dbReference>
<dbReference type="InterPro" id="IPR036890">
    <property type="entry name" value="HATPase_C_sf"/>
</dbReference>
<evidence type="ECO:0000313" key="12">
    <source>
        <dbReference type="Proteomes" id="UP000177817"/>
    </source>
</evidence>
<dbReference type="AlphaFoldDB" id="A0A1G2BKA1"/>
<dbReference type="InterPro" id="IPR003594">
    <property type="entry name" value="HATPase_dom"/>
</dbReference>
<name>A0A1G2BKA1_9BACT</name>
<dbReference type="GO" id="GO:0006935">
    <property type="term" value="P:chemotaxis"/>
    <property type="evidence" value="ECO:0007669"/>
    <property type="project" value="InterPro"/>
</dbReference>
<dbReference type="InterPro" id="IPR002545">
    <property type="entry name" value="CheW-lke_dom"/>
</dbReference>
<sequence length="517" mass="57461">MQLIQYKRLFLSEARSRLKQLEDALLQLEKTPDARQHVEAVLLTLHGLKSDAATMSYLHLANAVHSIEELFLAAKQRKEPVASDVLDHLFMAIDAFRDDLAHIERDNTEIDLGPATAFILRKTSPVALKKKNAVEVPARKEDVYAPLASYVEVSSEQLDAVLSMSNDIIATNQQMQRLVQRNDAGGVRLSSHTLAAQASNLREAVVTMKMIPLKQYFAFISRLVRDLAREQRKFITLEFRDNNLRFERFILESIREACVQLVKNAVTHGFREGESGKVSVVFGFKSDRIFISVIDTGHGIDWVTLKRVAGETDPSVRKARMTPALQDKLLFEAGVSSRPEATLASGRGLGLQLVAQTAGALGGTITAISQSRGRGRGARFDLTVPVTPTLFRALTWRWGPYYFALPLFTIENVIQLTERAPMIGRQSFTYKNKHITVFNLTRTLGISLTDENALVGTVALVQHSGKLVALPLPTSVSEQELILQRITSIAKNKFIMGAAVSQESIPVVILNYRALFS</sequence>
<feature type="modified residue" description="Phosphohistidine" evidence="8">
    <location>
        <position position="46"/>
    </location>
</feature>
<keyword evidence="6" id="KW-0418">Kinase</keyword>